<dbReference type="Gene3D" id="1.10.10.10">
    <property type="entry name" value="Winged helix-like DNA-binding domain superfamily/Winged helix DNA-binding domain"/>
    <property type="match status" value="1"/>
</dbReference>
<organism evidence="2 3">
    <name type="scientific">Actinacidiphila oryziradicis</name>
    <dbReference type="NCBI Taxonomy" id="2571141"/>
    <lineage>
        <taxon>Bacteria</taxon>
        <taxon>Bacillati</taxon>
        <taxon>Actinomycetota</taxon>
        <taxon>Actinomycetes</taxon>
        <taxon>Kitasatosporales</taxon>
        <taxon>Streptomycetaceae</taxon>
        <taxon>Actinacidiphila</taxon>
    </lineage>
</organism>
<keyword evidence="3" id="KW-1185">Reference proteome</keyword>
<dbReference type="AlphaFoldDB" id="A0A4U0RCE1"/>
<accession>A0A4U0RCE1</accession>
<protein>
    <submittedName>
        <fullName evidence="2">PadR family transcriptional regulator</fullName>
    </submittedName>
</protein>
<dbReference type="InterPro" id="IPR036388">
    <property type="entry name" value="WH-like_DNA-bd_sf"/>
</dbReference>
<dbReference type="InterPro" id="IPR036390">
    <property type="entry name" value="WH_DNA-bd_sf"/>
</dbReference>
<name>A0A4U0RCE1_9ACTN</name>
<dbReference type="InterPro" id="IPR005149">
    <property type="entry name" value="Tscrpt_reg_PadR_N"/>
</dbReference>
<comment type="caution">
    <text evidence="2">The sequence shown here is derived from an EMBL/GenBank/DDBJ whole genome shotgun (WGS) entry which is preliminary data.</text>
</comment>
<reference evidence="2 3" key="1">
    <citation type="submission" date="2019-04" db="EMBL/GenBank/DDBJ databases">
        <title>Streptomyces oryziradicis sp. nov., a novel actinomycete isolated from rhizosphere soil of rice (Oryza sativa L.).</title>
        <authorList>
            <person name="Li C."/>
        </authorList>
    </citation>
    <scope>NUCLEOTIDE SEQUENCE [LARGE SCALE GENOMIC DNA]</scope>
    <source>
        <strain evidence="2 3">NEAU-C40</strain>
    </source>
</reference>
<dbReference type="OrthoDB" id="8443918at2"/>
<dbReference type="EMBL" id="SUMC01000276">
    <property type="protein sequence ID" value="TJZ92757.1"/>
    <property type="molecule type" value="Genomic_DNA"/>
</dbReference>
<dbReference type="SUPFAM" id="SSF46785">
    <property type="entry name" value="Winged helix' DNA-binding domain"/>
    <property type="match status" value="1"/>
</dbReference>
<gene>
    <name evidence="2" type="ORF">FCI23_55050</name>
</gene>
<feature type="domain" description="Transcription regulator PadR N-terminal" evidence="1">
    <location>
        <begin position="15"/>
        <end position="89"/>
    </location>
</feature>
<dbReference type="PANTHER" id="PTHR33169:SF14">
    <property type="entry name" value="TRANSCRIPTIONAL REGULATOR RV3488"/>
    <property type="match status" value="1"/>
</dbReference>
<dbReference type="Pfam" id="PF03551">
    <property type="entry name" value="PadR"/>
    <property type="match status" value="1"/>
</dbReference>
<proteinExistence type="predicted"/>
<dbReference type="PANTHER" id="PTHR33169">
    <property type="entry name" value="PADR-FAMILY TRANSCRIPTIONAL REGULATOR"/>
    <property type="match status" value="1"/>
</dbReference>
<evidence type="ECO:0000259" key="1">
    <source>
        <dbReference type="Pfam" id="PF03551"/>
    </source>
</evidence>
<dbReference type="InterPro" id="IPR052509">
    <property type="entry name" value="Metal_resp_DNA-bind_regulator"/>
</dbReference>
<evidence type="ECO:0000313" key="3">
    <source>
        <dbReference type="Proteomes" id="UP000305778"/>
    </source>
</evidence>
<sequence length="221" mass="24583">MAAKRKVDNLMALSVLATVMQRPMHRYEIASLIRAHGKDQDMGVKWGSLYTVVQNLAKHGFLEIVGTDRQGARPERTIYRITEAGRQEMLDWTRELLSTPEPESPRFAAGLSVQMTLPPGEVIALLRTRLGALEASVEDQRASMAAYARDIPRLFLVENEYTLALVEAEAAWVRALLDELETGTFPGLATWQAFHDTGELPQELVDLAEKGATPAHQSETE</sequence>
<evidence type="ECO:0000313" key="2">
    <source>
        <dbReference type="EMBL" id="TJZ92757.1"/>
    </source>
</evidence>
<dbReference type="Proteomes" id="UP000305778">
    <property type="component" value="Unassembled WGS sequence"/>
</dbReference>